<dbReference type="Pfam" id="PF00571">
    <property type="entry name" value="CBS"/>
    <property type="match status" value="2"/>
</dbReference>
<gene>
    <name evidence="4" type="ORF">HDG40_002301</name>
</gene>
<comment type="caution">
    <text evidence="4">The sequence shown here is derived from an EMBL/GenBank/DDBJ whole genome shotgun (WGS) entry which is preliminary data.</text>
</comment>
<protein>
    <submittedName>
        <fullName evidence="4">CBS domain-containing protein</fullName>
    </submittedName>
</protein>
<evidence type="ECO:0000256" key="1">
    <source>
        <dbReference type="ARBA" id="ARBA00023122"/>
    </source>
</evidence>
<dbReference type="OrthoDB" id="9794094at2"/>
<name>A0A7W8Q5I8_PARAM</name>
<keyword evidence="1 2" id="KW-0129">CBS domain</keyword>
<organism evidence="4 5">
    <name type="scientific">Paraburkholderia atlantica</name>
    <dbReference type="NCBI Taxonomy" id="2654982"/>
    <lineage>
        <taxon>Bacteria</taxon>
        <taxon>Pseudomonadati</taxon>
        <taxon>Pseudomonadota</taxon>
        <taxon>Betaproteobacteria</taxon>
        <taxon>Burkholderiales</taxon>
        <taxon>Burkholderiaceae</taxon>
        <taxon>Paraburkholderia</taxon>
    </lineage>
</organism>
<evidence type="ECO:0000313" key="4">
    <source>
        <dbReference type="EMBL" id="MBB5424157.1"/>
    </source>
</evidence>
<dbReference type="InterPro" id="IPR046342">
    <property type="entry name" value="CBS_dom_sf"/>
</dbReference>
<evidence type="ECO:0000259" key="3">
    <source>
        <dbReference type="PROSITE" id="PS51371"/>
    </source>
</evidence>
<dbReference type="SUPFAM" id="SSF54631">
    <property type="entry name" value="CBS-domain pair"/>
    <property type="match status" value="1"/>
</dbReference>
<dbReference type="PANTHER" id="PTHR43080">
    <property type="entry name" value="CBS DOMAIN-CONTAINING PROTEIN CBSX3, MITOCHONDRIAL"/>
    <property type="match status" value="1"/>
</dbReference>
<accession>A0A7W8Q5I8</accession>
<dbReference type="AlphaFoldDB" id="A0A7W8Q5I8"/>
<dbReference type="CDD" id="cd17775">
    <property type="entry name" value="CBS_pair_bact_arch"/>
    <property type="match status" value="1"/>
</dbReference>
<feature type="domain" description="CBS" evidence="3">
    <location>
        <begin position="7"/>
        <end position="68"/>
    </location>
</feature>
<dbReference type="InterPro" id="IPR051257">
    <property type="entry name" value="Diverse_CBS-Domain"/>
</dbReference>
<evidence type="ECO:0000313" key="5">
    <source>
        <dbReference type="Proteomes" id="UP000592780"/>
    </source>
</evidence>
<proteinExistence type="predicted"/>
<dbReference type="RefSeq" id="WP_026228123.1">
    <property type="nucleotide sequence ID" value="NZ_JACHDD010000003.1"/>
</dbReference>
<dbReference type="SMART" id="SM00116">
    <property type="entry name" value="CBS"/>
    <property type="match status" value="2"/>
</dbReference>
<keyword evidence="5" id="KW-1185">Reference proteome</keyword>
<dbReference type="Gene3D" id="3.10.580.10">
    <property type="entry name" value="CBS-domain"/>
    <property type="match status" value="1"/>
</dbReference>
<dbReference type="Proteomes" id="UP000592780">
    <property type="component" value="Unassembled WGS sequence"/>
</dbReference>
<dbReference type="InterPro" id="IPR000644">
    <property type="entry name" value="CBS_dom"/>
</dbReference>
<dbReference type="PROSITE" id="PS51371">
    <property type="entry name" value="CBS"/>
    <property type="match status" value="2"/>
</dbReference>
<sequence>MNTGTICTRDVTVCGRQATILEAAQLMREQHVGDIVVVETIGGRSVPVGMLTDRDIVLAIVAKQANPEKIFVNDVMSSPPALVDAGDDLWLAASRMRLNGVRRLPVVDAAGALTGIVSLDDLLEAVAGLLSELALVTDRQPHIEQKTRA</sequence>
<evidence type="ECO:0000256" key="2">
    <source>
        <dbReference type="PROSITE-ProRule" id="PRU00703"/>
    </source>
</evidence>
<dbReference type="PANTHER" id="PTHR43080:SF2">
    <property type="entry name" value="CBS DOMAIN-CONTAINING PROTEIN"/>
    <property type="match status" value="1"/>
</dbReference>
<feature type="domain" description="CBS" evidence="3">
    <location>
        <begin position="76"/>
        <end position="135"/>
    </location>
</feature>
<dbReference type="EMBL" id="JACHDD010000003">
    <property type="protein sequence ID" value="MBB5424157.1"/>
    <property type="molecule type" value="Genomic_DNA"/>
</dbReference>
<reference evidence="4 5" key="1">
    <citation type="submission" date="2020-08" db="EMBL/GenBank/DDBJ databases">
        <title>Genomic Encyclopedia of Type Strains, Phase IV (KMG-V): Genome sequencing to study the core and pangenomes of soil and plant-associated prokaryotes.</title>
        <authorList>
            <person name="Whitman W."/>
        </authorList>
    </citation>
    <scope>NUCLEOTIDE SEQUENCE [LARGE SCALE GENOMIC DNA]</scope>
    <source>
        <strain evidence="4 5">JPY158</strain>
    </source>
</reference>